<comment type="catalytic activity">
    <reaction evidence="9">
        <text>L-cysteine + O2 = 3-sulfino-L-alanine + H(+)</text>
        <dbReference type="Rhea" id="RHEA:20441"/>
        <dbReference type="ChEBI" id="CHEBI:15378"/>
        <dbReference type="ChEBI" id="CHEBI:15379"/>
        <dbReference type="ChEBI" id="CHEBI:35235"/>
        <dbReference type="ChEBI" id="CHEBI:61085"/>
        <dbReference type="EC" id="1.13.11.20"/>
    </reaction>
</comment>
<dbReference type="CDD" id="cd10548">
    <property type="entry name" value="cupin_CDO"/>
    <property type="match status" value="1"/>
</dbReference>
<name>B9TPI6_RICCO</name>
<evidence type="ECO:0000313" key="10">
    <source>
        <dbReference type="EMBL" id="EEF22228.1"/>
    </source>
</evidence>
<evidence type="ECO:0000256" key="5">
    <source>
        <dbReference type="ARBA" id="ARBA00023002"/>
    </source>
</evidence>
<evidence type="ECO:0000256" key="6">
    <source>
        <dbReference type="ARBA" id="ARBA00023004"/>
    </source>
</evidence>
<keyword evidence="5 9" id="KW-0560">Oxidoreductase</keyword>
<dbReference type="InParanoid" id="B9TPI6"/>
<dbReference type="STRING" id="3988.B9TPI6"/>
<evidence type="ECO:0000256" key="1">
    <source>
        <dbReference type="ARBA" id="ARBA00006622"/>
    </source>
</evidence>
<dbReference type="GO" id="GO:0019448">
    <property type="term" value="P:L-cysteine catabolic process"/>
    <property type="evidence" value="ECO:0000318"/>
    <property type="project" value="GO_Central"/>
</dbReference>
<comment type="cofactor">
    <cofactor evidence="9">
        <name>Fe cation</name>
        <dbReference type="ChEBI" id="CHEBI:24875"/>
    </cofactor>
    <text evidence="9">Binds 1 Fe cation per subunit.</text>
</comment>
<feature type="cross-link" description="3'-(S-cysteinyl)-tyrosine (Cys-Tyr)" evidence="7">
    <location>
        <begin position="145"/>
        <end position="208"/>
    </location>
</feature>
<keyword evidence="3 8" id="KW-0479">Metal-binding</keyword>
<dbReference type="EC" id="1.13.11.20" evidence="2 9"/>
<sequence length="261" mass="27627">PKREIIWKPFLCASRYKSRYRTPTGAVPTTAMKSTAAAPLFQPCSSARAAIRRLCDHLNEAFESTAPAGDSRLRSSNAAFAQRVRSALAEAIADPGLLDESACEGDAHGYRRHLLAADAHGRYAIAALVWMPGQASPVHAHHTWCGYAVVEGELTESLYRWDEAGACATALRTQPRAAGAVSVTRAGHAAIHRLANESGRRAVSLHVYGVAGAQIATHVNDRVRVAESGIESGVESSIGAISSGLNRNGQTVAPDVVAQTP</sequence>
<dbReference type="PANTHER" id="PTHR12918">
    <property type="entry name" value="CYSTEINE DIOXYGENASE"/>
    <property type="match status" value="1"/>
</dbReference>
<keyword evidence="6 8" id="KW-0408">Iron</keyword>
<dbReference type="PANTHER" id="PTHR12918:SF1">
    <property type="entry name" value="CYSTEINE DIOXYGENASE TYPE 1"/>
    <property type="match status" value="1"/>
</dbReference>
<keyword evidence="11" id="KW-1185">Reference proteome</keyword>
<keyword evidence="7" id="KW-0883">Thioether bond</keyword>
<dbReference type="InterPro" id="IPR011051">
    <property type="entry name" value="RmlC_Cupin_sf"/>
</dbReference>
<protein>
    <recommendedName>
        <fullName evidence="2 9">Cysteine dioxygenase</fullName>
        <ecNumber evidence="2 9">1.13.11.20</ecNumber>
    </recommendedName>
</protein>
<proteinExistence type="inferred from homology"/>
<organism evidence="10 11">
    <name type="scientific">Ricinus communis</name>
    <name type="common">Castor bean</name>
    <dbReference type="NCBI Taxonomy" id="3988"/>
    <lineage>
        <taxon>Eukaryota</taxon>
        <taxon>Viridiplantae</taxon>
        <taxon>Streptophyta</taxon>
        <taxon>Embryophyta</taxon>
        <taxon>Tracheophyta</taxon>
        <taxon>Spermatophyta</taxon>
        <taxon>Magnoliopsida</taxon>
        <taxon>eudicotyledons</taxon>
        <taxon>Gunneridae</taxon>
        <taxon>Pentapetalae</taxon>
        <taxon>rosids</taxon>
        <taxon>fabids</taxon>
        <taxon>Malpighiales</taxon>
        <taxon>Euphorbiaceae</taxon>
        <taxon>Acalyphoideae</taxon>
        <taxon>Acalypheae</taxon>
        <taxon>Ricinus</taxon>
    </lineage>
</organism>
<gene>
    <name evidence="10" type="ORF">RCOM_2041100</name>
</gene>
<feature type="binding site" evidence="8">
    <location>
        <position position="192"/>
    </location>
    <ligand>
        <name>Fe cation</name>
        <dbReference type="ChEBI" id="CHEBI:24875"/>
        <note>catalytic</note>
    </ligand>
</feature>
<keyword evidence="4 9" id="KW-0223">Dioxygenase</keyword>
<comment type="similarity">
    <text evidence="1 9">Belongs to the cysteine dioxygenase family.</text>
</comment>
<dbReference type="SUPFAM" id="SSF51182">
    <property type="entry name" value="RmlC-like cupins"/>
    <property type="match status" value="1"/>
</dbReference>
<dbReference type="Proteomes" id="UP000008311">
    <property type="component" value="Unassembled WGS sequence"/>
</dbReference>
<evidence type="ECO:0000256" key="4">
    <source>
        <dbReference type="ARBA" id="ARBA00022964"/>
    </source>
</evidence>
<dbReference type="InterPro" id="IPR010300">
    <property type="entry name" value="CDO_1"/>
</dbReference>
<dbReference type="GO" id="GO:0008198">
    <property type="term" value="F:ferrous iron binding"/>
    <property type="evidence" value="ECO:0000318"/>
    <property type="project" value="GO_Central"/>
</dbReference>
<dbReference type="EMBL" id="EQ995771">
    <property type="protein sequence ID" value="EEF22228.1"/>
    <property type="molecule type" value="Genomic_DNA"/>
</dbReference>
<reference evidence="11" key="1">
    <citation type="journal article" date="2010" name="Nat. Biotechnol.">
        <title>Draft genome sequence of the oilseed species Ricinus communis.</title>
        <authorList>
            <person name="Chan A.P."/>
            <person name="Crabtree J."/>
            <person name="Zhao Q."/>
            <person name="Lorenzi H."/>
            <person name="Orvis J."/>
            <person name="Puiu D."/>
            <person name="Melake-Berhan A."/>
            <person name="Jones K.M."/>
            <person name="Redman J."/>
            <person name="Chen G."/>
            <person name="Cahoon E.B."/>
            <person name="Gedil M."/>
            <person name="Stanke M."/>
            <person name="Haas B.J."/>
            <person name="Wortman J.R."/>
            <person name="Fraser-Liggett C.M."/>
            <person name="Ravel J."/>
            <person name="Rabinowicz P.D."/>
        </authorList>
    </citation>
    <scope>NUCLEOTIDE SEQUENCE [LARGE SCALE GENOMIC DNA]</scope>
    <source>
        <strain evidence="11">cv. Hale</strain>
    </source>
</reference>
<feature type="binding site" evidence="8">
    <location>
        <position position="141"/>
    </location>
    <ligand>
        <name>Fe cation</name>
        <dbReference type="ChEBI" id="CHEBI:24875"/>
        <note>catalytic</note>
    </ligand>
</feature>
<evidence type="ECO:0000256" key="3">
    <source>
        <dbReference type="ARBA" id="ARBA00022723"/>
    </source>
</evidence>
<evidence type="ECO:0000256" key="2">
    <source>
        <dbReference type="ARBA" id="ARBA00013133"/>
    </source>
</evidence>
<evidence type="ECO:0000256" key="9">
    <source>
        <dbReference type="RuleBase" id="RU366010"/>
    </source>
</evidence>
<dbReference type="Gene3D" id="2.60.120.10">
    <property type="entry name" value="Jelly Rolls"/>
    <property type="match status" value="1"/>
</dbReference>
<dbReference type="Pfam" id="PF05995">
    <property type="entry name" value="CDO_I"/>
    <property type="match status" value="1"/>
</dbReference>
<dbReference type="AlphaFoldDB" id="B9TPI6"/>
<evidence type="ECO:0000256" key="8">
    <source>
        <dbReference type="PIRSR" id="PIRSR610300-51"/>
    </source>
</evidence>
<feature type="non-terminal residue" evidence="10">
    <location>
        <position position="1"/>
    </location>
</feature>
<feature type="binding site" evidence="8">
    <location>
        <position position="139"/>
    </location>
    <ligand>
        <name>Fe cation</name>
        <dbReference type="ChEBI" id="CHEBI:24875"/>
        <note>catalytic</note>
    </ligand>
</feature>
<feature type="non-terminal residue" evidence="10">
    <location>
        <position position="261"/>
    </location>
</feature>
<dbReference type="InterPro" id="IPR014710">
    <property type="entry name" value="RmlC-like_jellyroll"/>
</dbReference>
<dbReference type="GO" id="GO:0017172">
    <property type="term" value="F:cysteine dioxygenase activity"/>
    <property type="evidence" value="ECO:0000318"/>
    <property type="project" value="GO_Central"/>
</dbReference>
<accession>B9TPI6</accession>
<evidence type="ECO:0000256" key="7">
    <source>
        <dbReference type="PIRSR" id="PIRSR610300-50"/>
    </source>
</evidence>
<evidence type="ECO:0000313" key="11">
    <source>
        <dbReference type="Proteomes" id="UP000008311"/>
    </source>
</evidence>